<evidence type="ECO:0000313" key="6">
    <source>
        <dbReference type="Proteomes" id="UP000712157"/>
    </source>
</evidence>
<keyword evidence="6" id="KW-1185">Reference proteome</keyword>
<dbReference type="RefSeq" id="WP_158345438.1">
    <property type="nucleotide sequence ID" value="NZ_JAHQCW010000013.1"/>
</dbReference>
<accession>A0A949JX73</accession>
<dbReference type="EMBL" id="JAHQCW010000013">
    <property type="protein sequence ID" value="MBU9736776.1"/>
    <property type="molecule type" value="Genomic_DNA"/>
</dbReference>
<reference evidence="5" key="1">
    <citation type="submission" date="2021-06" db="EMBL/GenBank/DDBJ databases">
        <title>Description of novel taxa of the family Lachnospiraceae.</title>
        <authorList>
            <person name="Chaplin A.V."/>
            <person name="Sokolova S.R."/>
            <person name="Pikina A.P."/>
            <person name="Korzhanova M."/>
            <person name="Belova V."/>
            <person name="Korostin D."/>
            <person name="Efimov B.A."/>
        </authorList>
    </citation>
    <scope>NUCLEOTIDE SEQUENCE</scope>
    <source>
        <strain evidence="5">ASD5720</strain>
    </source>
</reference>
<feature type="domain" description="HTH tetR-type" evidence="3">
    <location>
        <begin position="11"/>
        <end position="71"/>
    </location>
</feature>
<evidence type="ECO:0000259" key="3">
    <source>
        <dbReference type="PROSITE" id="PS50977"/>
    </source>
</evidence>
<sequence>MPTSTFENLPPPKKERIIEAAIDEFARYRYSDASINRIVKAAGIPRGSFYQYFSGKEDLYMLILDKIGHEKLEIFSRYPKPSGDITFFEAALASIPGILEWIELCPRYNQIGMLMAQDDSEFIRHIVGQMGRSQSEVLEYLRQDQRKGLVRKDVDLDLVIEMILPLATSLLQDFYSKGGREEALEKIKQVFEILIYGIAEKGVQHAGNHTSGGSLK</sequence>
<dbReference type="InterPro" id="IPR009057">
    <property type="entry name" value="Homeodomain-like_sf"/>
</dbReference>
<evidence type="ECO:0000256" key="2">
    <source>
        <dbReference type="PROSITE-ProRule" id="PRU00335"/>
    </source>
</evidence>
<gene>
    <name evidence="4" type="ORF">KTH89_09525</name>
    <name evidence="5" type="ORF">KTH89_09820</name>
</gene>
<evidence type="ECO:0000313" key="5">
    <source>
        <dbReference type="EMBL" id="MBU9736835.1"/>
    </source>
</evidence>
<keyword evidence="1 2" id="KW-0238">DNA-binding</keyword>
<dbReference type="SUPFAM" id="SSF48498">
    <property type="entry name" value="Tetracyclin repressor-like, C-terminal domain"/>
    <property type="match status" value="1"/>
</dbReference>
<evidence type="ECO:0000256" key="1">
    <source>
        <dbReference type="ARBA" id="ARBA00023125"/>
    </source>
</evidence>
<proteinExistence type="predicted"/>
<evidence type="ECO:0000313" key="4">
    <source>
        <dbReference type="EMBL" id="MBU9736776.1"/>
    </source>
</evidence>
<dbReference type="GO" id="GO:0003677">
    <property type="term" value="F:DNA binding"/>
    <property type="evidence" value="ECO:0007669"/>
    <property type="project" value="UniProtKB-UniRule"/>
</dbReference>
<organism evidence="5 6">
    <name type="scientific">Diplocloster agilis</name>
    <dbReference type="NCBI Taxonomy" id="2850323"/>
    <lineage>
        <taxon>Bacteria</taxon>
        <taxon>Bacillati</taxon>
        <taxon>Bacillota</taxon>
        <taxon>Clostridia</taxon>
        <taxon>Lachnospirales</taxon>
        <taxon>Lachnospiraceae</taxon>
        <taxon>Diplocloster</taxon>
    </lineage>
</organism>
<comment type="caution">
    <text evidence="5">The sequence shown here is derived from an EMBL/GenBank/DDBJ whole genome shotgun (WGS) entry which is preliminary data.</text>
</comment>
<dbReference type="EMBL" id="JAHQCW010000013">
    <property type="protein sequence ID" value="MBU9736835.1"/>
    <property type="molecule type" value="Genomic_DNA"/>
</dbReference>
<dbReference type="PROSITE" id="PS50977">
    <property type="entry name" value="HTH_TETR_2"/>
    <property type="match status" value="1"/>
</dbReference>
<dbReference type="PANTHER" id="PTHR43479">
    <property type="entry name" value="ACREF/ENVCD OPERON REPRESSOR-RELATED"/>
    <property type="match status" value="1"/>
</dbReference>
<dbReference type="AlphaFoldDB" id="A0A949JX73"/>
<protein>
    <submittedName>
        <fullName evidence="5">TetR/AcrR family transcriptional regulator</fullName>
    </submittedName>
</protein>
<dbReference type="PANTHER" id="PTHR43479:SF11">
    <property type="entry name" value="ACREF_ENVCD OPERON REPRESSOR-RELATED"/>
    <property type="match status" value="1"/>
</dbReference>
<dbReference type="Gene3D" id="1.10.357.10">
    <property type="entry name" value="Tetracycline Repressor, domain 2"/>
    <property type="match status" value="1"/>
</dbReference>
<dbReference type="InterPro" id="IPR036271">
    <property type="entry name" value="Tet_transcr_reg_TetR-rel_C_sf"/>
</dbReference>
<dbReference type="Pfam" id="PF00440">
    <property type="entry name" value="TetR_N"/>
    <property type="match status" value="1"/>
</dbReference>
<dbReference type="InterPro" id="IPR050624">
    <property type="entry name" value="HTH-type_Tx_Regulator"/>
</dbReference>
<feature type="DNA-binding region" description="H-T-H motif" evidence="2">
    <location>
        <begin position="34"/>
        <end position="53"/>
    </location>
</feature>
<dbReference type="InterPro" id="IPR001647">
    <property type="entry name" value="HTH_TetR"/>
</dbReference>
<dbReference type="SUPFAM" id="SSF46689">
    <property type="entry name" value="Homeodomain-like"/>
    <property type="match status" value="1"/>
</dbReference>
<dbReference type="Proteomes" id="UP000712157">
    <property type="component" value="Unassembled WGS sequence"/>
</dbReference>
<dbReference type="PRINTS" id="PR00455">
    <property type="entry name" value="HTHTETR"/>
</dbReference>
<name>A0A949JX73_9FIRM</name>